<dbReference type="RefSeq" id="WP_009055968.1">
    <property type="nucleotide sequence ID" value="NZ_AJYA01000031.1"/>
</dbReference>
<reference evidence="8 9" key="1">
    <citation type="submission" date="2012-05" db="EMBL/GenBank/DDBJ databases">
        <title>Genome sequence of Nitritalea halalkaliphila LW7.</title>
        <authorList>
            <person name="Jangir P.K."/>
            <person name="Singh A."/>
            <person name="Shivaji S."/>
            <person name="Sharma R."/>
        </authorList>
    </citation>
    <scope>NUCLEOTIDE SEQUENCE [LARGE SCALE GENOMIC DNA]</scope>
    <source>
        <strain evidence="8 9">LW7</strain>
    </source>
</reference>
<dbReference type="InterPro" id="IPR001789">
    <property type="entry name" value="Sig_transdc_resp-reg_receiver"/>
</dbReference>
<dbReference type="Proteomes" id="UP000005551">
    <property type="component" value="Unassembled WGS sequence"/>
</dbReference>
<keyword evidence="5" id="KW-0597">Phosphoprotein</keyword>
<protein>
    <submittedName>
        <fullName evidence="8">Two component, sigma54 specific, transcriptional regulator, Fis family protein</fullName>
    </submittedName>
</protein>
<dbReference type="SMART" id="SM00382">
    <property type="entry name" value="AAA"/>
    <property type="match status" value="1"/>
</dbReference>
<gene>
    <name evidence="8" type="ORF">A3SI_13924</name>
</gene>
<dbReference type="Pfam" id="PF25601">
    <property type="entry name" value="AAA_lid_14"/>
    <property type="match status" value="1"/>
</dbReference>
<dbReference type="Gene3D" id="1.10.8.60">
    <property type="match status" value="1"/>
</dbReference>
<dbReference type="InterPro" id="IPR003593">
    <property type="entry name" value="AAA+_ATPase"/>
</dbReference>
<keyword evidence="9" id="KW-1185">Reference proteome</keyword>
<dbReference type="Pfam" id="PF00072">
    <property type="entry name" value="Response_reg"/>
    <property type="match status" value="1"/>
</dbReference>
<dbReference type="EMBL" id="AJYA01000031">
    <property type="protein sequence ID" value="EIM75233.1"/>
    <property type="molecule type" value="Genomic_DNA"/>
</dbReference>
<feature type="domain" description="Sigma-54 factor interaction" evidence="6">
    <location>
        <begin position="148"/>
        <end position="377"/>
    </location>
</feature>
<evidence type="ECO:0000313" key="8">
    <source>
        <dbReference type="EMBL" id="EIM75233.1"/>
    </source>
</evidence>
<dbReference type="PROSITE" id="PS50110">
    <property type="entry name" value="RESPONSE_REGULATORY"/>
    <property type="match status" value="1"/>
</dbReference>
<proteinExistence type="predicted"/>
<dbReference type="GO" id="GO:0043565">
    <property type="term" value="F:sequence-specific DNA binding"/>
    <property type="evidence" value="ECO:0007669"/>
    <property type="project" value="InterPro"/>
</dbReference>
<feature type="modified residue" description="4-aspartylphosphate" evidence="5">
    <location>
        <position position="58"/>
    </location>
</feature>
<keyword evidence="3" id="KW-0805">Transcription regulation</keyword>
<evidence type="ECO:0000259" key="6">
    <source>
        <dbReference type="PROSITE" id="PS50045"/>
    </source>
</evidence>
<evidence type="ECO:0000256" key="4">
    <source>
        <dbReference type="ARBA" id="ARBA00023163"/>
    </source>
</evidence>
<name>I5C081_9BACT</name>
<keyword evidence="4" id="KW-0804">Transcription</keyword>
<dbReference type="PANTHER" id="PTHR32071:SF121">
    <property type="entry name" value="SIGMA L-DEPENDENT TRANSCRIPTIONAL REGULATOR YQIR-RELATED"/>
    <property type="match status" value="1"/>
</dbReference>
<dbReference type="PATRIC" id="fig|1189621.3.peg.2898"/>
<dbReference type="STRING" id="1189621.A3SI_13924"/>
<evidence type="ECO:0000313" key="9">
    <source>
        <dbReference type="Proteomes" id="UP000005551"/>
    </source>
</evidence>
<dbReference type="SUPFAM" id="SSF46689">
    <property type="entry name" value="Homeodomain-like"/>
    <property type="match status" value="1"/>
</dbReference>
<dbReference type="AlphaFoldDB" id="I5C081"/>
<evidence type="ECO:0000256" key="1">
    <source>
        <dbReference type="ARBA" id="ARBA00022741"/>
    </source>
</evidence>
<feature type="domain" description="Response regulatory" evidence="7">
    <location>
        <begin position="9"/>
        <end position="123"/>
    </location>
</feature>
<dbReference type="Gene3D" id="3.40.50.300">
    <property type="entry name" value="P-loop containing nucleotide triphosphate hydrolases"/>
    <property type="match status" value="1"/>
</dbReference>
<dbReference type="SUPFAM" id="SSF52172">
    <property type="entry name" value="CheY-like"/>
    <property type="match status" value="1"/>
</dbReference>
<comment type="caution">
    <text evidence="8">The sequence shown here is derived from an EMBL/GenBank/DDBJ whole genome shotgun (WGS) entry which is preliminary data.</text>
</comment>
<dbReference type="InterPro" id="IPR027417">
    <property type="entry name" value="P-loop_NTPase"/>
</dbReference>
<dbReference type="Gene3D" id="3.40.50.2300">
    <property type="match status" value="1"/>
</dbReference>
<dbReference type="PANTHER" id="PTHR32071">
    <property type="entry name" value="TRANSCRIPTIONAL REGULATORY PROTEIN"/>
    <property type="match status" value="1"/>
</dbReference>
<dbReference type="InterPro" id="IPR002078">
    <property type="entry name" value="Sigma_54_int"/>
</dbReference>
<dbReference type="InterPro" id="IPR011006">
    <property type="entry name" value="CheY-like_superfamily"/>
</dbReference>
<dbReference type="InterPro" id="IPR009057">
    <property type="entry name" value="Homeodomain-like_sf"/>
</dbReference>
<dbReference type="FunFam" id="3.40.50.300:FF:000006">
    <property type="entry name" value="DNA-binding transcriptional regulator NtrC"/>
    <property type="match status" value="1"/>
</dbReference>
<evidence type="ECO:0000259" key="7">
    <source>
        <dbReference type="PROSITE" id="PS50110"/>
    </source>
</evidence>
<dbReference type="PRINTS" id="PR01590">
    <property type="entry name" value="HTHFIS"/>
</dbReference>
<dbReference type="SMART" id="SM00448">
    <property type="entry name" value="REC"/>
    <property type="match status" value="1"/>
</dbReference>
<evidence type="ECO:0000256" key="3">
    <source>
        <dbReference type="ARBA" id="ARBA00023015"/>
    </source>
</evidence>
<dbReference type="Pfam" id="PF02954">
    <property type="entry name" value="HTH_8"/>
    <property type="match status" value="1"/>
</dbReference>
<dbReference type="GO" id="GO:0005524">
    <property type="term" value="F:ATP binding"/>
    <property type="evidence" value="ECO:0007669"/>
    <property type="project" value="UniProtKB-KW"/>
</dbReference>
<dbReference type="CDD" id="cd00009">
    <property type="entry name" value="AAA"/>
    <property type="match status" value="1"/>
</dbReference>
<evidence type="ECO:0000256" key="2">
    <source>
        <dbReference type="ARBA" id="ARBA00022840"/>
    </source>
</evidence>
<dbReference type="Pfam" id="PF00158">
    <property type="entry name" value="Sigma54_activat"/>
    <property type="match status" value="1"/>
</dbReference>
<accession>I5C081</accession>
<evidence type="ECO:0000256" key="5">
    <source>
        <dbReference type="PROSITE-ProRule" id="PRU00169"/>
    </source>
</evidence>
<sequence>MELVAMNEKVLLIDDELKLLTLISRILELEGYEVLRAKNLAQGKKILKADAPMVVLSDVKLPDGDGVAFCMNSKSEFPDSEFILLTAYGKIQDGVRAVKAGVFDYLVKGDDNEKLVPLMAKAMEKARLQHEVTRLKKSLMHRHSFAHILGESDVLVRTKALAQKIAGSEATILLTGATGTGKEVFAQAIHYEGKRAEKRFLAINCSAISGEILESELFGHKAGAFTGATKEKKGLFEEAHMGTLFLDEIGEMPLDLQAKLLRVLENGSFIKVGDTKETRVNVRIIAATNRDLAVEVTEGRFREDLLYRLAVIQLRLPSLAERKEDIPLLAEHFIRHFSAKSNVGVKRMHPEFLNRLKSMAFKGNIRELKNVIERAVILSEGDELTADLLPMMPRDAFSQDPSDFSLAAAEKAQIQRVLALTNGNKTQAAKLLEIGLTTLYKKLQDYALG</sequence>
<dbReference type="InterPro" id="IPR002197">
    <property type="entry name" value="HTH_Fis"/>
</dbReference>
<dbReference type="SUPFAM" id="SSF52540">
    <property type="entry name" value="P-loop containing nucleoside triphosphate hydrolases"/>
    <property type="match status" value="1"/>
</dbReference>
<organism evidence="8 9">
    <name type="scientific">Nitritalea halalkaliphila LW7</name>
    <dbReference type="NCBI Taxonomy" id="1189621"/>
    <lineage>
        <taxon>Bacteria</taxon>
        <taxon>Pseudomonadati</taxon>
        <taxon>Bacteroidota</taxon>
        <taxon>Cytophagia</taxon>
        <taxon>Cytophagales</taxon>
        <taxon>Cyclobacteriaceae</taxon>
        <taxon>Nitritalea</taxon>
    </lineage>
</organism>
<dbReference type="PROSITE" id="PS50045">
    <property type="entry name" value="SIGMA54_INTERACT_4"/>
    <property type="match status" value="1"/>
</dbReference>
<keyword evidence="1" id="KW-0547">Nucleotide-binding</keyword>
<keyword evidence="2" id="KW-0067">ATP-binding</keyword>
<dbReference type="Gene3D" id="1.10.10.60">
    <property type="entry name" value="Homeodomain-like"/>
    <property type="match status" value="1"/>
</dbReference>
<dbReference type="GO" id="GO:0000160">
    <property type="term" value="P:phosphorelay signal transduction system"/>
    <property type="evidence" value="ECO:0007669"/>
    <property type="project" value="InterPro"/>
</dbReference>
<dbReference type="InterPro" id="IPR058031">
    <property type="entry name" value="AAA_lid_NorR"/>
</dbReference>
<dbReference type="GO" id="GO:0006355">
    <property type="term" value="P:regulation of DNA-templated transcription"/>
    <property type="evidence" value="ECO:0007669"/>
    <property type="project" value="InterPro"/>
</dbReference>